<sequence>MTAATQKGGTFRFLALHHGQWSKPRGFDDLQIGERTPERTRTMNRRCQMHVRPVVGAPNGGGAHGRGVWRLKACN</sequence>
<reference evidence="1 2" key="1">
    <citation type="journal article" date="2021" name="bioRxiv">
        <title>The Gossypium anomalum genome as a resource for cotton improvement and evolutionary analysis of hybrid incompatibility.</title>
        <authorList>
            <person name="Grover C.E."/>
            <person name="Yuan D."/>
            <person name="Arick M.A."/>
            <person name="Miller E.R."/>
            <person name="Hu G."/>
            <person name="Peterson D.G."/>
            <person name="Wendel J.F."/>
            <person name="Udall J.A."/>
        </authorList>
    </citation>
    <scope>NUCLEOTIDE SEQUENCE [LARGE SCALE GENOMIC DNA]</scope>
    <source>
        <strain evidence="1">JFW-Udall</strain>
        <tissue evidence="1">Leaf</tissue>
    </source>
</reference>
<proteinExistence type="predicted"/>
<dbReference type="Proteomes" id="UP000701853">
    <property type="component" value="Chromosome 1"/>
</dbReference>
<accession>A0A8J5ZIS3</accession>
<evidence type="ECO:0000313" key="2">
    <source>
        <dbReference type="Proteomes" id="UP000701853"/>
    </source>
</evidence>
<comment type="caution">
    <text evidence="1">The sequence shown here is derived from an EMBL/GenBank/DDBJ whole genome shotgun (WGS) entry which is preliminary data.</text>
</comment>
<name>A0A8J5ZIS3_9ROSI</name>
<organism evidence="1 2">
    <name type="scientific">Gossypium anomalum</name>
    <dbReference type="NCBI Taxonomy" id="47600"/>
    <lineage>
        <taxon>Eukaryota</taxon>
        <taxon>Viridiplantae</taxon>
        <taxon>Streptophyta</taxon>
        <taxon>Embryophyta</taxon>
        <taxon>Tracheophyta</taxon>
        <taxon>Spermatophyta</taxon>
        <taxon>Magnoliopsida</taxon>
        <taxon>eudicotyledons</taxon>
        <taxon>Gunneridae</taxon>
        <taxon>Pentapetalae</taxon>
        <taxon>rosids</taxon>
        <taxon>malvids</taxon>
        <taxon>Malvales</taxon>
        <taxon>Malvaceae</taxon>
        <taxon>Malvoideae</taxon>
        <taxon>Gossypium</taxon>
    </lineage>
</organism>
<gene>
    <name evidence="1" type="ORF">CXB51_000343</name>
</gene>
<keyword evidence="2" id="KW-1185">Reference proteome</keyword>
<dbReference type="EMBL" id="JAHUZN010000001">
    <property type="protein sequence ID" value="KAG8502483.1"/>
    <property type="molecule type" value="Genomic_DNA"/>
</dbReference>
<evidence type="ECO:0000313" key="1">
    <source>
        <dbReference type="EMBL" id="KAG8502483.1"/>
    </source>
</evidence>
<dbReference type="AlphaFoldDB" id="A0A8J5ZIS3"/>
<dbReference type="OrthoDB" id="10277251at2759"/>
<protein>
    <submittedName>
        <fullName evidence="1">Uncharacterized protein</fullName>
    </submittedName>
</protein>